<dbReference type="SUPFAM" id="SSF69047">
    <property type="entry name" value="Hypothetical protein YjbJ"/>
    <property type="match status" value="1"/>
</dbReference>
<gene>
    <name evidence="4" type="ORF">JMJ56_28885</name>
</gene>
<dbReference type="EMBL" id="JAETWB010000043">
    <property type="protein sequence ID" value="MBL6082000.1"/>
    <property type="molecule type" value="Genomic_DNA"/>
</dbReference>
<reference evidence="4 5" key="1">
    <citation type="submission" date="2021-01" db="EMBL/GenBank/DDBJ databases">
        <title>Belnapia mucosa sp. nov. and Belnapia arida sp. nov., isolated from the Tabernas Desert (Almeria, Spain).</title>
        <authorList>
            <person name="Molina-Menor E."/>
            <person name="Vidal-Verdu A."/>
            <person name="Calonge A."/>
            <person name="Satari L."/>
            <person name="Pereto J."/>
            <person name="Porcar M."/>
        </authorList>
    </citation>
    <scope>NUCLEOTIDE SEQUENCE [LARGE SCALE GENOMIC DNA]</scope>
    <source>
        <strain evidence="4 5">T18</strain>
    </source>
</reference>
<name>A0ABS1UCX0_9PROT</name>
<comment type="similarity">
    <text evidence="1">Belongs to the UPF0337 (CsbD) family.</text>
</comment>
<dbReference type="RefSeq" id="WP_202835211.1">
    <property type="nucleotide sequence ID" value="NZ_JAETWB010000043.1"/>
</dbReference>
<dbReference type="Gene3D" id="1.10.1470.10">
    <property type="entry name" value="YjbJ"/>
    <property type="match status" value="1"/>
</dbReference>
<protein>
    <submittedName>
        <fullName evidence="4">CsbD family protein</fullName>
    </submittedName>
</protein>
<evidence type="ECO:0000313" key="4">
    <source>
        <dbReference type="EMBL" id="MBL6082000.1"/>
    </source>
</evidence>
<sequence>MVSDRVAGTAQQAKGKAEAAAGRLTGDKKLWVEGRPDDVAGTFRNTAGDVIDAARPATDDPQSKVEHLRAEVERLFREPATPRLDAAANAADRYAEKLDRYLDAIRQRPLTSVSVAVGTGFLIGRLKSGNRYVNRIRR</sequence>
<evidence type="ECO:0000259" key="3">
    <source>
        <dbReference type="Pfam" id="PF05532"/>
    </source>
</evidence>
<evidence type="ECO:0000313" key="5">
    <source>
        <dbReference type="Proteomes" id="UP000660885"/>
    </source>
</evidence>
<accession>A0ABS1UCX0</accession>
<dbReference type="PANTHER" id="PTHR34977">
    <property type="entry name" value="UPF0337 PROTEIN YJBJ"/>
    <property type="match status" value="1"/>
</dbReference>
<feature type="domain" description="CsbD-like" evidence="3">
    <location>
        <begin position="4"/>
        <end position="55"/>
    </location>
</feature>
<dbReference type="InterPro" id="IPR036629">
    <property type="entry name" value="YjbJ_sf"/>
</dbReference>
<dbReference type="Proteomes" id="UP000660885">
    <property type="component" value="Unassembled WGS sequence"/>
</dbReference>
<feature type="compositionally biased region" description="Low complexity" evidence="2">
    <location>
        <begin position="7"/>
        <end position="22"/>
    </location>
</feature>
<dbReference type="InterPro" id="IPR050423">
    <property type="entry name" value="UPF0337_stress_rsp"/>
</dbReference>
<dbReference type="Pfam" id="PF05532">
    <property type="entry name" value="CsbD"/>
    <property type="match status" value="1"/>
</dbReference>
<proteinExistence type="inferred from homology"/>
<dbReference type="InterPro" id="IPR008462">
    <property type="entry name" value="CsbD"/>
</dbReference>
<keyword evidence="5" id="KW-1185">Reference proteome</keyword>
<comment type="caution">
    <text evidence="4">The sequence shown here is derived from an EMBL/GenBank/DDBJ whole genome shotgun (WGS) entry which is preliminary data.</text>
</comment>
<evidence type="ECO:0000256" key="1">
    <source>
        <dbReference type="ARBA" id="ARBA00009129"/>
    </source>
</evidence>
<evidence type="ECO:0000256" key="2">
    <source>
        <dbReference type="SAM" id="MobiDB-lite"/>
    </source>
</evidence>
<dbReference type="PANTHER" id="PTHR34977:SF1">
    <property type="entry name" value="UPF0337 PROTEIN YJBJ"/>
    <property type="match status" value="1"/>
</dbReference>
<organism evidence="4 5">
    <name type="scientific">Belnapia arida</name>
    <dbReference type="NCBI Taxonomy" id="2804533"/>
    <lineage>
        <taxon>Bacteria</taxon>
        <taxon>Pseudomonadati</taxon>
        <taxon>Pseudomonadota</taxon>
        <taxon>Alphaproteobacteria</taxon>
        <taxon>Acetobacterales</taxon>
        <taxon>Roseomonadaceae</taxon>
        <taxon>Belnapia</taxon>
    </lineage>
</organism>
<feature type="region of interest" description="Disordered" evidence="2">
    <location>
        <begin position="1"/>
        <end position="22"/>
    </location>
</feature>